<dbReference type="EMBL" id="CP024847">
    <property type="protein sequence ID" value="AUR51891.1"/>
    <property type="molecule type" value="Genomic_DNA"/>
</dbReference>
<organism evidence="3 4">
    <name type="scientific">Aquella oligotrophica</name>
    <dbReference type="NCBI Taxonomy" id="2067065"/>
    <lineage>
        <taxon>Bacteria</taxon>
        <taxon>Pseudomonadati</taxon>
        <taxon>Pseudomonadota</taxon>
        <taxon>Betaproteobacteria</taxon>
        <taxon>Neisseriales</taxon>
        <taxon>Neisseriaceae</taxon>
        <taxon>Aquella</taxon>
    </lineage>
</organism>
<evidence type="ECO:0000313" key="3">
    <source>
        <dbReference type="EMBL" id="AUR51891.1"/>
    </source>
</evidence>
<sequence>MRNKTIFLILLCWFGIANASFFSNLFGSSHHRKSKSKVSQQVVDPSQDNYQQFCTKNQTPYGFQIRCQAADLVTSFKPSESAIIKCSQTYRGTSNKFPNSVALSNDFISSLNLCQGASYGPFTVPSISVLNESGIFVQKNSLVTYYDVACQGLSAYESNTYTHMAQQNESNLEQQINLCVAQAQQQPQMRNFVIMFYICAGIALISLIIVIVRRYKQRNH</sequence>
<keyword evidence="2" id="KW-0732">Signal</keyword>
<protein>
    <recommendedName>
        <fullName evidence="5">Transmembrane protein</fullName>
    </recommendedName>
</protein>
<evidence type="ECO:0000256" key="2">
    <source>
        <dbReference type="SAM" id="SignalP"/>
    </source>
</evidence>
<feature type="chain" id="PRO_5014366982" description="Transmembrane protein" evidence="2">
    <location>
        <begin position="20"/>
        <end position="220"/>
    </location>
</feature>
<feature type="transmembrane region" description="Helical" evidence="1">
    <location>
        <begin position="192"/>
        <end position="212"/>
    </location>
</feature>
<gene>
    <name evidence="3" type="ORF">CUN60_06130</name>
</gene>
<evidence type="ECO:0000256" key="1">
    <source>
        <dbReference type="SAM" id="Phobius"/>
    </source>
</evidence>
<proteinExistence type="predicted"/>
<accession>A0A2I7N631</accession>
<dbReference type="Proteomes" id="UP000236655">
    <property type="component" value="Chromosome"/>
</dbReference>
<dbReference type="KEGG" id="nba:CUN60_06130"/>
<keyword evidence="4" id="KW-1185">Reference proteome</keyword>
<reference evidence="4" key="1">
    <citation type="submission" date="2017-11" db="EMBL/GenBank/DDBJ databases">
        <authorList>
            <person name="Chan K.G."/>
            <person name="Lee L.S."/>
        </authorList>
    </citation>
    <scope>NUCLEOTIDE SEQUENCE [LARGE SCALE GENOMIC DNA]</scope>
    <source>
        <strain evidence="4">DSM 100970</strain>
    </source>
</reference>
<name>A0A2I7N631_9NEIS</name>
<keyword evidence="1" id="KW-1133">Transmembrane helix</keyword>
<feature type="signal peptide" evidence="2">
    <location>
        <begin position="1"/>
        <end position="19"/>
    </location>
</feature>
<keyword evidence="1" id="KW-0472">Membrane</keyword>
<dbReference type="AlphaFoldDB" id="A0A2I7N631"/>
<evidence type="ECO:0008006" key="5">
    <source>
        <dbReference type="Google" id="ProtNLM"/>
    </source>
</evidence>
<dbReference type="RefSeq" id="WP_102951187.1">
    <property type="nucleotide sequence ID" value="NZ_CP024847.1"/>
</dbReference>
<keyword evidence="1" id="KW-0812">Transmembrane</keyword>
<evidence type="ECO:0000313" key="4">
    <source>
        <dbReference type="Proteomes" id="UP000236655"/>
    </source>
</evidence>